<evidence type="ECO:0000256" key="3">
    <source>
        <dbReference type="ARBA" id="ARBA00022475"/>
    </source>
</evidence>
<dbReference type="InterPro" id="IPR039421">
    <property type="entry name" value="Type_1_exporter"/>
</dbReference>
<sequence length="741" mass="81556">MKQKRIKTPTLLQMEAVECGAAALGIILSYYGRIVPLEELRVSCGVSRDGSKASNLVKAARRYGMQAKGYKKSLANLKKLHPPFIVFWNFNHFLVVEGFSKKIVFLNDPAAGPRRVTSEEFDQGYTGVVLVIEPGPEFKKGGQKPSVTLALWLRLKGSIPAITYCIIVGFLLVFPGLVIPVFNQIFVDNVLVESRTDWLRPLILAMAITVLLQGVLTLLQLRYLRQLKIKLSVGMSSQFLWHILRLPARFYAQRFAGEISNRVKLNDKVADVLSGQLATTVINSVMVIFYALVMFAYDSVLTVIAIVFALVNVLTLQWLARKRVDSYMQLALDRGKAAGVAIAGLQGIESVKASATESDFFARWSGYYAKAVNGQQKLEVANQVLGVLPPLLTSLTSMLILAVGGLRVMEGSLSIGMLVAFQSLMNSFQKPVNQLVRFGSTLQELDGDLNRLDDVLGNPIDPQLREGLAQTAHSPNRPQDPVAGQRGDQAESDSFPTLQVCLQGHVELRNITFGYSRIDRPLIENFNLTLKPGQRVALVGGSGSGKSTIAKIVTGLYQPWSGQILFDGIPKEQIPRLVLTNSLAMVEQEIFLFGGTVRDNLTLWDKTVPLSEIVRSCQDAAIHEVIQALPGGYEAQLMEGAGNLSGGQRQRLEIARALVNDPAILVMDEATSALDGSTETIIDQNLRRRGISCIIVAHRLSTIRDCDEIIVLERGKVVQRGTHEELWQQGGVYRQLISSSY</sequence>
<keyword evidence="7" id="KW-0067">ATP-binding</keyword>
<evidence type="ECO:0000259" key="14">
    <source>
        <dbReference type="PROSITE" id="PS50893"/>
    </source>
</evidence>
<dbReference type="CDD" id="cd02420">
    <property type="entry name" value="Peptidase_C39D"/>
    <property type="match status" value="1"/>
</dbReference>
<evidence type="ECO:0000256" key="9">
    <source>
        <dbReference type="ARBA" id="ARBA00022989"/>
    </source>
</evidence>
<dbReference type="PANTHER" id="PTHR24221:SF654">
    <property type="entry name" value="ATP-BINDING CASSETTE SUB-FAMILY B MEMBER 6"/>
    <property type="match status" value="1"/>
</dbReference>
<dbReference type="InterPro" id="IPR017871">
    <property type="entry name" value="ABC_transporter-like_CS"/>
</dbReference>
<dbReference type="GO" id="GO:0006508">
    <property type="term" value="P:proteolysis"/>
    <property type="evidence" value="ECO:0007669"/>
    <property type="project" value="InterPro"/>
</dbReference>
<evidence type="ECO:0000313" key="18">
    <source>
        <dbReference type="Proteomes" id="UP000177870"/>
    </source>
</evidence>
<dbReference type="GO" id="GO:0005524">
    <property type="term" value="F:ATP binding"/>
    <property type="evidence" value="ECO:0007669"/>
    <property type="project" value="UniProtKB-KW"/>
</dbReference>
<dbReference type="Pfam" id="PF00005">
    <property type="entry name" value="ABC_tran"/>
    <property type="match status" value="1"/>
</dbReference>
<dbReference type="InterPro" id="IPR011527">
    <property type="entry name" value="ABC1_TM_dom"/>
</dbReference>
<dbReference type="GO" id="GO:0008234">
    <property type="term" value="F:cysteine-type peptidase activity"/>
    <property type="evidence" value="ECO:0007669"/>
    <property type="project" value="UniProtKB-KW"/>
</dbReference>
<feature type="transmembrane region" description="Helical" evidence="13">
    <location>
        <begin position="384"/>
        <end position="405"/>
    </location>
</feature>
<feature type="transmembrane region" description="Helical" evidence="13">
    <location>
        <begin position="161"/>
        <end position="182"/>
    </location>
</feature>
<dbReference type="GO" id="GO:0015031">
    <property type="term" value="P:protein transport"/>
    <property type="evidence" value="ECO:0007669"/>
    <property type="project" value="UniProtKB-KW"/>
</dbReference>
<dbReference type="InterPro" id="IPR027417">
    <property type="entry name" value="P-loop_NTPase"/>
</dbReference>
<keyword evidence="11" id="KW-0080">Bacteriocin transport</keyword>
<dbReference type="GO" id="GO:0043213">
    <property type="term" value="P:bacteriocin transport"/>
    <property type="evidence" value="ECO:0007669"/>
    <property type="project" value="UniProtKB-KW"/>
</dbReference>
<keyword evidence="6" id="KW-0645">Protease</keyword>
<evidence type="ECO:0000259" key="15">
    <source>
        <dbReference type="PROSITE" id="PS50929"/>
    </source>
</evidence>
<comment type="subcellular location">
    <subcellularLocation>
        <location evidence="1">Cell membrane</location>
        <topology evidence="1">Multi-pass membrane protein</topology>
    </subcellularLocation>
</comment>
<dbReference type="EMBL" id="CP017599">
    <property type="protein sequence ID" value="AOX00250.1"/>
    <property type="molecule type" value="Genomic_DNA"/>
</dbReference>
<evidence type="ECO:0000256" key="10">
    <source>
        <dbReference type="ARBA" id="ARBA00023136"/>
    </source>
</evidence>
<accession>A0A1D8TRI8</accession>
<dbReference type="Gene3D" id="3.40.50.300">
    <property type="entry name" value="P-loop containing nucleotide triphosphate hydrolases"/>
    <property type="match status" value="1"/>
</dbReference>
<evidence type="ECO:0000256" key="5">
    <source>
        <dbReference type="ARBA" id="ARBA00022741"/>
    </source>
</evidence>
<evidence type="ECO:0000256" key="11">
    <source>
        <dbReference type="ARBA" id="ARBA00043264"/>
    </source>
</evidence>
<keyword evidence="3" id="KW-1003">Cell membrane</keyword>
<dbReference type="Proteomes" id="UP000177870">
    <property type="component" value="Chromosome"/>
</dbReference>
<dbReference type="Pfam" id="PF00664">
    <property type="entry name" value="ABC_membrane"/>
    <property type="match status" value="1"/>
</dbReference>
<name>A0A1D8TRI8_9CYAN</name>
<dbReference type="SUPFAM" id="SSF52540">
    <property type="entry name" value="P-loop containing nucleoside triphosphate hydrolases"/>
    <property type="match status" value="1"/>
</dbReference>
<feature type="domain" description="ABC transmembrane type-1" evidence="15">
    <location>
        <begin position="166"/>
        <end position="444"/>
    </location>
</feature>
<feature type="transmembrane region" description="Helical" evidence="13">
    <location>
        <begin position="272"/>
        <end position="293"/>
    </location>
</feature>
<dbReference type="GO" id="GO:0005886">
    <property type="term" value="C:plasma membrane"/>
    <property type="evidence" value="ECO:0007669"/>
    <property type="project" value="UniProtKB-SubCell"/>
</dbReference>
<dbReference type="InterPro" id="IPR005074">
    <property type="entry name" value="Peptidase_C39"/>
</dbReference>
<dbReference type="PROSITE" id="PS50990">
    <property type="entry name" value="PEPTIDASE_C39"/>
    <property type="match status" value="1"/>
</dbReference>
<keyword evidence="4 13" id="KW-0812">Transmembrane</keyword>
<dbReference type="Pfam" id="PF03412">
    <property type="entry name" value="Peptidase_C39"/>
    <property type="match status" value="1"/>
</dbReference>
<dbReference type="NCBIfam" id="TIGR03796">
    <property type="entry name" value="NHLM_micro_ABC1"/>
    <property type="match status" value="1"/>
</dbReference>
<dbReference type="Gene3D" id="3.90.70.10">
    <property type="entry name" value="Cysteine proteinases"/>
    <property type="match status" value="1"/>
</dbReference>
<dbReference type="FunFam" id="3.40.50.300:FF:000299">
    <property type="entry name" value="ABC transporter ATP-binding protein/permease"/>
    <property type="match status" value="1"/>
</dbReference>
<evidence type="ECO:0000256" key="6">
    <source>
        <dbReference type="ARBA" id="ARBA00022807"/>
    </source>
</evidence>
<dbReference type="RefSeq" id="WP_070392714.1">
    <property type="nucleotide sequence ID" value="NZ_CP017599.1"/>
</dbReference>
<evidence type="ECO:0000256" key="7">
    <source>
        <dbReference type="ARBA" id="ARBA00022840"/>
    </source>
</evidence>
<dbReference type="InterPro" id="IPR036640">
    <property type="entry name" value="ABC1_TM_sf"/>
</dbReference>
<dbReference type="SUPFAM" id="SSF90123">
    <property type="entry name" value="ABC transporter transmembrane region"/>
    <property type="match status" value="1"/>
</dbReference>
<evidence type="ECO:0000313" key="17">
    <source>
        <dbReference type="EMBL" id="AOX00250.1"/>
    </source>
</evidence>
<gene>
    <name evidence="17" type="ORF">BJP34_13015</name>
</gene>
<dbReference type="InterPro" id="IPR003593">
    <property type="entry name" value="AAA+_ATPase"/>
</dbReference>
<evidence type="ECO:0000256" key="13">
    <source>
        <dbReference type="SAM" id="Phobius"/>
    </source>
</evidence>
<dbReference type="OrthoDB" id="9762778at2"/>
<evidence type="ECO:0000256" key="8">
    <source>
        <dbReference type="ARBA" id="ARBA00022927"/>
    </source>
</evidence>
<keyword evidence="8" id="KW-0653">Protein transport</keyword>
<dbReference type="STRING" id="1458985.BJP34_13015"/>
<protein>
    <submittedName>
        <fullName evidence="17">NHLP family bacteriocin export ABC transporter peptidase/permease/ATPase subunit</fullName>
    </submittedName>
</protein>
<feature type="domain" description="ABC transporter" evidence="14">
    <location>
        <begin position="506"/>
        <end position="739"/>
    </location>
</feature>
<keyword evidence="10 13" id="KW-0472">Membrane</keyword>
<evidence type="ECO:0000256" key="12">
    <source>
        <dbReference type="SAM" id="MobiDB-lite"/>
    </source>
</evidence>
<evidence type="ECO:0000256" key="1">
    <source>
        <dbReference type="ARBA" id="ARBA00004651"/>
    </source>
</evidence>
<feature type="transmembrane region" description="Helical" evidence="13">
    <location>
        <begin position="299"/>
        <end position="320"/>
    </location>
</feature>
<dbReference type="PROSITE" id="PS00211">
    <property type="entry name" value="ABC_TRANSPORTER_1"/>
    <property type="match status" value="1"/>
</dbReference>
<evidence type="ECO:0000259" key="16">
    <source>
        <dbReference type="PROSITE" id="PS50990"/>
    </source>
</evidence>
<dbReference type="InterPro" id="IPR022514">
    <property type="entry name" value="NHPM_micro_ABC1"/>
</dbReference>
<dbReference type="PROSITE" id="PS50893">
    <property type="entry name" value="ABC_TRANSPORTER_2"/>
    <property type="match status" value="1"/>
</dbReference>
<keyword evidence="5" id="KW-0547">Nucleotide-binding</keyword>
<evidence type="ECO:0000256" key="4">
    <source>
        <dbReference type="ARBA" id="ARBA00022692"/>
    </source>
</evidence>
<dbReference type="PANTHER" id="PTHR24221">
    <property type="entry name" value="ATP-BINDING CASSETTE SUB-FAMILY B"/>
    <property type="match status" value="1"/>
</dbReference>
<reference evidence="18" key="1">
    <citation type="submission" date="2016-10" db="EMBL/GenBank/DDBJ databases">
        <title>Comparative genomics uncovers the prolific and rare metabolic potential of the cyanobacterial genus Moorea.</title>
        <authorList>
            <person name="Leao T."/>
            <person name="Castelao G."/>
            <person name="Korobeynikov A."/>
            <person name="Monroe E.A."/>
            <person name="Podell S."/>
            <person name="Glukhov E."/>
            <person name="Allen E."/>
            <person name="Gerwick W.H."/>
            <person name="Gerwick L."/>
        </authorList>
    </citation>
    <scope>NUCLEOTIDE SEQUENCE [LARGE SCALE GENOMIC DNA]</scope>
    <source>
        <strain evidence="18">PAL-8-15-08-1</strain>
    </source>
</reference>
<keyword evidence="6" id="KW-0788">Thiol protease</keyword>
<feature type="region of interest" description="Disordered" evidence="12">
    <location>
        <begin position="470"/>
        <end position="491"/>
    </location>
</feature>
<keyword evidence="2" id="KW-0813">Transport</keyword>
<dbReference type="GO" id="GO:0034040">
    <property type="term" value="F:ATPase-coupled lipid transmembrane transporter activity"/>
    <property type="evidence" value="ECO:0007669"/>
    <property type="project" value="TreeGrafter"/>
</dbReference>
<dbReference type="SMART" id="SM00382">
    <property type="entry name" value="AAA"/>
    <property type="match status" value="1"/>
</dbReference>
<dbReference type="Gene3D" id="1.20.1560.10">
    <property type="entry name" value="ABC transporter type 1, transmembrane domain"/>
    <property type="match status" value="1"/>
</dbReference>
<dbReference type="GO" id="GO:0140359">
    <property type="term" value="F:ABC-type transporter activity"/>
    <property type="evidence" value="ECO:0007669"/>
    <property type="project" value="InterPro"/>
</dbReference>
<keyword evidence="6" id="KW-0378">Hydrolase</keyword>
<dbReference type="CDD" id="cd18569">
    <property type="entry name" value="ABC_6TM_NHLM_bacteriocin"/>
    <property type="match status" value="1"/>
</dbReference>
<dbReference type="InterPro" id="IPR003439">
    <property type="entry name" value="ABC_transporter-like_ATP-bd"/>
</dbReference>
<evidence type="ECO:0000256" key="2">
    <source>
        <dbReference type="ARBA" id="ARBA00022448"/>
    </source>
</evidence>
<dbReference type="KEGG" id="mpro:BJP34_13015"/>
<dbReference type="PROSITE" id="PS50929">
    <property type="entry name" value="ABC_TM1F"/>
    <property type="match status" value="1"/>
</dbReference>
<feature type="transmembrane region" description="Helical" evidence="13">
    <location>
        <begin position="202"/>
        <end position="221"/>
    </location>
</feature>
<organism evidence="17 18">
    <name type="scientific">Moorena producens PAL-8-15-08-1</name>
    <dbReference type="NCBI Taxonomy" id="1458985"/>
    <lineage>
        <taxon>Bacteria</taxon>
        <taxon>Bacillati</taxon>
        <taxon>Cyanobacteriota</taxon>
        <taxon>Cyanophyceae</taxon>
        <taxon>Coleofasciculales</taxon>
        <taxon>Coleofasciculaceae</taxon>
        <taxon>Moorena</taxon>
    </lineage>
</organism>
<keyword evidence="9 13" id="KW-1133">Transmembrane helix</keyword>
<feature type="domain" description="Peptidase C39" evidence="16">
    <location>
        <begin position="13"/>
        <end position="132"/>
    </location>
</feature>
<dbReference type="GO" id="GO:0016887">
    <property type="term" value="F:ATP hydrolysis activity"/>
    <property type="evidence" value="ECO:0007669"/>
    <property type="project" value="InterPro"/>
</dbReference>
<proteinExistence type="predicted"/>
<dbReference type="AlphaFoldDB" id="A0A1D8TRI8"/>